<evidence type="ECO:0008006" key="6">
    <source>
        <dbReference type="Google" id="ProtNLM"/>
    </source>
</evidence>
<feature type="region of interest" description="Disordered" evidence="1">
    <location>
        <begin position="235"/>
        <end position="307"/>
    </location>
</feature>
<dbReference type="AlphaFoldDB" id="A0A9P6HQG2"/>
<organism evidence="4 5">
    <name type="scientific">Thelephora terrestris</name>
    <dbReference type="NCBI Taxonomy" id="56493"/>
    <lineage>
        <taxon>Eukaryota</taxon>
        <taxon>Fungi</taxon>
        <taxon>Dikarya</taxon>
        <taxon>Basidiomycota</taxon>
        <taxon>Agaricomycotina</taxon>
        <taxon>Agaricomycetes</taxon>
        <taxon>Thelephorales</taxon>
        <taxon>Thelephoraceae</taxon>
        <taxon>Thelephora</taxon>
    </lineage>
</organism>
<dbReference type="EMBL" id="WIUZ02000002">
    <property type="protein sequence ID" value="KAF9790680.1"/>
    <property type="molecule type" value="Genomic_DNA"/>
</dbReference>
<evidence type="ECO:0000256" key="2">
    <source>
        <dbReference type="SAM" id="Phobius"/>
    </source>
</evidence>
<feature type="region of interest" description="Disordered" evidence="1">
    <location>
        <begin position="159"/>
        <end position="202"/>
    </location>
</feature>
<feature type="chain" id="PRO_5040505332" description="Transmembrane protein" evidence="3">
    <location>
        <begin position="20"/>
        <end position="307"/>
    </location>
</feature>
<proteinExistence type="predicted"/>
<evidence type="ECO:0000256" key="3">
    <source>
        <dbReference type="SAM" id="SignalP"/>
    </source>
</evidence>
<evidence type="ECO:0000313" key="4">
    <source>
        <dbReference type="EMBL" id="KAF9790680.1"/>
    </source>
</evidence>
<dbReference type="OrthoDB" id="3362711at2759"/>
<keyword evidence="5" id="KW-1185">Reference proteome</keyword>
<accession>A0A9P6HQG2</accession>
<evidence type="ECO:0000313" key="5">
    <source>
        <dbReference type="Proteomes" id="UP000736335"/>
    </source>
</evidence>
<feature type="signal peptide" evidence="3">
    <location>
        <begin position="1"/>
        <end position="19"/>
    </location>
</feature>
<sequence>MLLSKVLPLVAVFASGAWAQFDMAQCASGFDWNKNSLGQDPCTVGSTLDASCRGLAQYTYPPLNASQYYLPPQTNHTGDLTCDCNTVMYSLYMACASCQGGTIYSWTQWTQQCTSGVYISSYPVDIAQGTAVPYWAYYNVTTLPTETWNQTVAISVGDTPEAKPQAIPTVSSGRSSSSGHSTLTKTSTGDLGPTNNSNTKSGPNVAAIVGGVVGSVVPLTILAVVVFLFARHRRQNAQQQPQMMPMPVPEDDPYKRPMSYGPPPVNNFTPYNPSDPSTFPPQSPPSSVTYTTQPNNLRGAYSGMPEV</sequence>
<gene>
    <name evidence="4" type="ORF">BJ322DRAFT_1037868</name>
</gene>
<feature type="compositionally biased region" description="Polar residues" evidence="1">
    <location>
        <begin position="193"/>
        <end position="202"/>
    </location>
</feature>
<dbReference type="Proteomes" id="UP000736335">
    <property type="component" value="Unassembled WGS sequence"/>
</dbReference>
<name>A0A9P6HQG2_9AGAM</name>
<comment type="caution">
    <text evidence="4">The sequence shown here is derived from an EMBL/GenBank/DDBJ whole genome shotgun (WGS) entry which is preliminary data.</text>
</comment>
<keyword evidence="2" id="KW-1133">Transmembrane helix</keyword>
<keyword evidence="2" id="KW-0472">Membrane</keyword>
<feature type="transmembrane region" description="Helical" evidence="2">
    <location>
        <begin position="205"/>
        <end position="230"/>
    </location>
</feature>
<protein>
    <recommendedName>
        <fullName evidence="6">Transmembrane protein</fullName>
    </recommendedName>
</protein>
<reference evidence="4" key="1">
    <citation type="journal article" date="2020" name="Nat. Commun.">
        <title>Large-scale genome sequencing of mycorrhizal fungi provides insights into the early evolution of symbiotic traits.</title>
        <authorList>
            <person name="Miyauchi S."/>
            <person name="Kiss E."/>
            <person name="Kuo A."/>
            <person name="Drula E."/>
            <person name="Kohler A."/>
            <person name="Sanchez-Garcia M."/>
            <person name="Morin E."/>
            <person name="Andreopoulos B."/>
            <person name="Barry K.W."/>
            <person name="Bonito G."/>
            <person name="Buee M."/>
            <person name="Carver A."/>
            <person name="Chen C."/>
            <person name="Cichocki N."/>
            <person name="Clum A."/>
            <person name="Culley D."/>
            <person name="Crous P.W."/>
            <person name="Fauchery L."/>
            <person name="Girlanda M."/>
            <person name="Hayes R.D."/>
            <person name="Keri Z."/>
            <person name="LaButti K."/>
            <person name="Lipzen A."/>
            <person name="Lombard V."/>
            <person name="Magnuson J."/>
            <person name="Maillard F."/>
            <person name="Murat C."/>
            <person name="Nolan M."/>
            <person name="Ohm R.A."/>
            <person name="Pangilinan J."/>
            <person name="Pereira M.F."/>
            <person name="Perotto S."/>
            <person name="Peter M."/>
            <person name="Pfister S."/>
            <person name="Riley R."/>
            <person name="Sitrit Y."/>
            <person name="Stielow J.B."/>
            <person name="Szollosi G."/>
            <person name="Zifcakova L."/>
            <person name="Stursova M."/>
            <person name="Spatafora J.W."/>
            <person name="Tedersoo L."/>
            <person name="Vaario L.M."/>
            <person name="Yamada A."/>
            <person name="Yan M."/>
            <person name="Wang P."/>
            <person name="Xu J."/>
            <person name="Bruns T."/>
            <person name="Baldrian P."/>
            <person name="Vilgalys R."/>
            <person name="Dunand C."/>
            <person name="Henrissat B."/>
            <person name="Grigoriev I.V."/>
            <person name="Hibbett D."/>
            <person name="Nagy L.G."/>
            <person name="Martin F.M."/>
        </authorList>
    </citation>
    <scope>NUCLEOTIDE SEQUENCE</scope>
    <source>
        <strain evidence="4">UH-Tt-Lm1</strain>
    </source>
</reference>
<keyword evidence="3" id="KW-0732">Signal</keyword>
<reference evidence="4" key="2">
    <citation type="submission" date="2020-11" db="EMBL/GenBank/DDBJ databases">
        <authorList>
            <consortium name="DOE Joint Genome Institute"/>
            <person name="Kuo A."/>
            <person name="Miyauchi S."/>
            <person name="Kiss E."/>
            <person name="Drula E."/>
            <person name="Kohler A."/>
            <person name="Sanchez-Garcia M."/>
            <person name="Andreopoulos B."/>
            <person name="Barry K.W."/>
            <person name="Bonito G."/>
            <person name="Buee M."/>
            <person name="Carver A."/>
            <person name="Chen C."/>
            <person name="Cichocki N."/>
            <person name="Clum A."/>
            <person name="Culley D."/>
            <person name="Crous P.W."/>
            <person name="Fauchery L."/>
            <person name="Girlanda M."/>
            <person name="Hayes R."/>
            <person name="Keri Z."/>
            <person name="Labutti K."/>
            <person name="Lipzen A."/>
            <person name="Lombard V."/>
            <person name="Magnuson J."/>
            <person name="Maillard F."/>
            <person name="Morin E."/>
            <person name="Murat C."/>
            <person name="Nolan M."/>
            <person name="Ohm R."/>
            <person name="Pangilinan J."/>
            <person name="Pereira M."/>
            <person name="Perotto S."/>
            <person name="Peter M."/>
            <person name="Riley R."/>
            <person name="Sitrit Y."/>
            <person name="Stielow B."/>
            <person name="Szollosi G."/>
            <person name="Zifcakova L."/>
            <person name="Stursova M."/>
            <person name="Spatafora J.W."/>
            <person name="Tedersoo L."/>
            <person name="Vaario L.-M."/>
            <person name="Yamada A."/>
            <person name="Yan M."/>
            <person name="Wang P."/>
            <person name="Xu J."/>
            <person name="Bruns T."/>
            <person name="Baldrian P."/>
            <person name="Vilgalys R."/>
            <person name="Henrissat B."/>
            <person name="Grigoriev I.V."/>
            <person name="Hibbett D."/>
            <person name="Nagy L.G."/>
            <person name="Martin F.M."/>
        </authorList>
    </citation>
    <scope>NUCLEOTIDE SEQUENCE</scope>
    <source>
        <strain evidence="4">UH-Tt-Lm1</strain>
    </source>
</reference>
<feature type="compositionally biased region" description="Low complexity" evidence="1">
    <location>
        <begin position="169"/>
        <end position="189"/>
    </location>
</feature>
<keyword evidence="2" id="KW-0812">Transmembrane</keyword>
<evidence type="ECO:0000256" key="1">
    <source>
        <dbReference type="SAM" id="MobiDB-lite"/>
    </source>
</evidence>